<evidence type="ECO:0000313" key="2">
    <source>
        <dbReference type="EMBL" id="SCA55865.1"/>
    </source>
</evidence>
<dbReference type="EMBL" id="FLYE01000005">
    <property type="protein sequence ID" value="SCA55865.1"/>
    <property type="molecule type" value="Genomic_DNA"/>
</dbReference>
<keyword evidence="3" id="KW-1185">Reference proteome</keyword>
<dbReference type="AlphaFoldDB" id="A0A1C3RF35"/>
<protein>
    <submittedName>
        <fullName evidence="2">Uncharacterized protein</fullName>
    </submittedName>
</protein>
<keyword evidence="1" id="KW-1133">Transmembrane helix</keyword>
<keyword evidence="1" id="KW-0812">Transmembrane</keyword>
<evidence type="ECO:0000313" key="3">
    <source>
        <dbReference type="Proteomes" id="UP000231658"/>
    </source>
</evidence>
<dbReference type="Proteomes" id="UP000231658">
    <property type="component" value="Unassembled WGS sequence"/>
</dbReference>
<sequence length="42" mass="4898">MLWNPRDIFAKLLSDGNLPFYVFALVFLILFMVFGRDLIFGS</sequence>
<dbReference type="RefSeq" id="WP_276204534.1">
    <property type="nucleotide sequence ID" value="NZ_FLYE01000005.1"/>
</dbReference>
<evidence type="ECO:0000256" key="1">
    <source>
        <dbReference type="SAM" id="Phobius"/>
    </source>
</evidence>
<name>A0A1C3RF35_9PROT</name>
<feature type="transmembrane region" description="Helical" evidence="1">
    <location>
        <begin position="20"/>
        <end position="39"/>
    </location>
</feature>
<gene>
    <name evidence="2" type="ORF">MTBPR1_130061</name>
</gene>
<dbReference type="STRING" id="1867952.MTBPR1_130061"/>
<reference evidence="2 3" key="1">
    <citation type="submission" date="2016-07" db="EMBL/GenBank/DDBJ databases">
        <authorList>
            <person name="Lefevre C.T."/>
        </authorList>
    </citation>
    <scope>NUCLEOTIDE SEQUENCE [LARGE SCALE GENOMIC DNA]</scope>
    <source>
        <strain evidence="2">PR1</strain>
    </source>
</reference>
<organism evidence="2 3">
    <name type="scientific">Candidatus Terasakiella magnetica</name>
    <dbReference type="NCBI Taxonomy" id="1867952"/>
    <lineage>
        <taxon>Bacteria</taxon>
        <taxon>Pseudomonadati</taxon>
        <taxon>Pseudomonadota</taxon>
        <taxon>Alphaproteobacteria</taxon>
        <taxon>Rhodospirillales</taxon>
        <taxon>Terasakiellaceae</taxon>
        <taxon>Terasakiella</taxon>
    </lineage>
</organism>
<proteinExistence type="predicted"/>
<accession>A0A1C3RF35</accession>
<keyword evidence="1" id="KW-0472">Membrane</keyword>